<dbReference type="HAMAP" id="MF_00093">
    <property type="entry name" value="Rel_fac_1"/>
    <property type="match status" value="1"/>
</dbReference>
<evidence type="ECO:0000256" key="3">
    <source>
        <dbReference type="ARBA" id="ARBA00010835"/>
    </source>
</evidence>
<gene>
    <name evidence="7" type="primary">prfA</name>
    <name evidence="11" type="ORF">EDC90_101084</name>
</gene>
<evidence type="ECO:0000256" key="5">
    <source>
        <dbReference type="ARBA" id="ARBA00022490"/>
    </source>
</evidence>
<dbReference type="Gene3D" id="3.30.160.20">
    <property type="match status" value="1"/>
</dbReference>
<comment type="similarity">
    <text evidence="3 7">Belongs to the prokaryotic/mitochondrial release factor family.</text>
</comment>
<name>A0A4R3P1G9_9HYPH</name>
<evidence type="ECO:0000313" key="11">
    <source>
        <dbReference type="EMBL" id="TCT40231.1"/>
    </source>
</evidence>
<dbReference type="GO" id="GO:0016149">
    <property type="term" value="F:translation release factor activity, codon specific"/>
    <property type="evidence" value="ECO:0007669"/>
    <property type="project" value="UniProtKB-UniRule"/>
</dbReference>
<reference evidence="11 12" key="1">
    <citation type="submission" date="2019-03" db="EMBL/GenBank/DDBJ databases">
        <title>Freshwater and sediment microbial communities from various areas in North America, analyzing microbe dynamics in response to fracking.</title>
        <authorList>
            <person name="Lamendella R."/>
        </authorList>
    </citation>
    <scope>NUCLEOTIDE SEQUENCE [LARGE SCALE GENOMIC DNA]</scope>
    <source>
        <strain evidence="11 12">175.2</strain>
    </source>
</reference>
<comment type="subcellular location">
    <subcellularLocation>
        <location evidence="2 7">Cytoplasm</location>
    </subcellularLocation>
</comment>
<evidence type="ECO:0000256" key="4">
    <source>
        <dbReference type="ARBA" id="ARBA00022481"/>
    </source>
</evidence>
<evidence type="ECO:0000256" key="2">
    <source>
        <dbReference type="ARBA" id="ARBA00004496"/>
    </source>
</evidence>
<protein>
    <recommendedName>
        <fullName evidence="7 8">Peptide chain release factor 1</fullName>
        <shortName evidence="7">RF-1</shortName>
    </recommendedName>
</protein>
<dbReference type="InterPro" id="IPR000352">
    <property type="entry name" value="Pep_chain_release_fac_I"/>
</dbReference>
<dbReference type="NCBIfam" id="TIGR00019">
    <property type="entry name" value="prfA"/>
    <property type="match status" value="1"/>
</dbReference>
<dbReference type="EMBL" id="SMAR01000010">
    <property type="protein sequence ID" value="TCT40231.1"/>
    <property type="molecule type" value="Genomic_DNA"/>
</dbReference>
<keyword evidence="12" id="KW-1185">Reference proteome</keyword>
<evidence type="ECO:0000259" key="10">
    <source>
        <dbReference type="PROSITE" id="PS00745"/>
    </source>
</evidence>
<dbReference type="GO" id="GO:0005829">
    <property type="term" value="C:cytosol"/>
    <property type="evidence" value="ECO:0007669"/>
    <property type="project" value="UniProtKB-ARBA"/>
</dbReference>
<feature type="region of interest" description="Disordered" evidence="9">
    <location>
        <begin position="304"/>
        <end position="326"/>
    </location>
</feature>
<dbReference type="NCBIfam" id="NF001859">
    <property type="entry name" value="PRK00591.1"/>
    <property type="match status" value="1"/>
</dbReference>
<accession>A0A4R3P1G9</accession>
<dbReference type="SUPFAM" id="SSF75620">
    <property type="entry name" value="Release factor"/>
    <property type="match status" value="1"/>
</dbReference>
<dbReference type="Gene3D" id="3.30.70.1660">
    <property type="match status" value="2"/>
</dbReference>
<sequence>MSPMRHQVPARNNFNRWSLNGVARLPQEKMRELERRFSEVEARMSAGPDAETYVRLASEYAELDPVVQKIRAFYDIDREANDLRSLLEDKTTEAEMRELAEMELPELEERLEALSGEIQILLLPKDAADDKSAVLEIRAGTGGSEAALFAGDLFRMYERYASANGWKVEVLSASEGEAGGYKEIIASVSGKGVFSRLKFESGVHRVQRVPETEAGGRIHTSAATVAVLPEAEDIDIEIRNEDLRIDTMRSSGAGGQHVNTTDSAVRITHIPTGIVVTSSEKSQHQNRARAMQVLRARLLDIERQRSESERSADRKSQVGSGDRSERIRTYNFPQGRVTDHRINLTLYKLDSVIQGDLDEVIDALIYDYQAGQLAQLGVEGS</sequence>
<dbReference type="Proteomes" id="UP000295097">
    <property type="component" value="Unassembled WGS sequence"/>
</dbReference>
<comment type="PTM">
    <text evidence="7">Methylated by PrmC. Methylation increases the termination efficiency of RF1.</text>
</comment>
<comment type="function">
    <text evidence="1 7">Peptide chain release factor 1 directs the termination of translation in response to the peptide chain termination codons UAG and UAA.</text>
</comment>
<keyword evidence="4 7" id="KW-0488">Methylation</keyword>
<dbReference type="Pfam" id="PF00472">
    <property type="entry name" value="RF-1"/>
    <property type="match status" value="1"/>
</dbReference>
<dbReference type="FunFam" id="3.30.160.20:FF:000004">
    <property type="entry name" value="Peptide chain release factor 1"/>
    <property type="match status" value="1"/>
</dbReference>
<keyword evidence="6 7" id="KW-0648">Protein biosynthesis</keyword>
<dbReference type="InterPro" id="IPR005139">
    <property type="entry name" value="PCRF"/>
</dbReference>
<dbReference type="InterPro" id="IPR050057">
    <property type="entry name" value="Prokaryotic/Mito_RF"/>
</dbReference>
<dbReference type="FunFam" id="3.30.70.1660:FF:000004">
    <property type="entry name" value="Peptide chain release factor 1"/>
    <property type="match status" value="1"/>
</dbReference>
<dbReference type="Pfam" id="PF03462">
    <property type="entry name" value="PCRF"/>
    <property type="match status" value="1"/>
</dbReference>
<dbReference type="Gene3D" id="6.10.140.1950">
    <property type="match status" value="1"/>
</dbReference>
<evidence type="ECO:0000256" key="8">
    <source>
        <dbReference type="NCBIfam" id="TIGR00019"/>
    </source>
</evidence>
<dbReference type="InterPro" id="IPR045853">
    <property type="entry name" value="Pep_chain_release_fac_I_sf"/>
</dbReference>
<evidence type="ECO:0000256" key="7">
    <source>
        <dbReference type="HAMAP-Rule" id="MF_00093"/>
    </source>
</evidence>
<dbReference type="AlphaFoldDB" id="A0A4R3P1G9"/>
<evidence type="ECO:0000256" key="1">
    <source>
        <dbReference type="ARBA" id="ARBA00002986"/>
    </source>
</evidence>
<dbReference type="PANTHER" id="PTHR43804">
    <property type="entry name" value="LD18447P"/>
    <property type="match status" value="1"/>
</dbReference>
<feature type="modified residue" description="N5-methylglutamine" evidence="7">
    <location>
        <position position="256"/>
    </location>
</feature>
<comment type="caution">
    <text evidence="11">The sequence shown here is derived from an EMBL/GenBank/DDBJ whole genome shotgun (WGS) entry which is preliminary data.</text>
</comment>
<evidence type="ECO:0000256" key="9">
    <source>
        <dbReference type="SAM" id="MobiDB-lite"/>
    </source>
</evidence>
<dbReference type="FunFam" id="3.30.70.1660:FF:000002">
    <property type="entry name" value="Peptide chain release factor 1"/>
    <property type="match status" value="1"/>
</dbReference>
<feature type="domain" description="Prokaryotic-type class I peptide chain release factors" evidence="10">
    <location>
        <begin position="249"/>
        <end position="265"/>
    </location>
</feature>
<dbReference type="SMART" id="SM00937">
    <property type="entry name" value="PCRF"/>
    <property type="match status" value="1"/>
</dbReference>
<proteinExistence type="inferred from homology"/>
<keyword evidence="5 7" id="KW-0963">Cytoplasm</keyword>
<evidence type="ECO:0000256" key="6">
    <source>
        <dbReference type="ARBA" id="ARBA00022917"/>
    </source>
</evidence>
<organism evidence="11 12">
    <name type="scientific">Martelella mediterranea</name>
    <dbReference type="NCBI Taxonomy" id="293089"/>
    <lineage>
        <taxon>Bacteria</taxon>
        <taxon>Pseudomonadati</taxon>
        <taxon>Pseudomonadota</taxon>
        <taxon>Alphaproteobacteria</taxon>
        <taxon>Hyphomicrobiales</taxon>
        <taxon>Aurantimonadaceae</taxon>
        <taxon>Martelella</taxon>
    </lineage>
</organism>
<dbReference type="InterPro" id="IPR004373">
    <property type="entry name" value="RF-1"/>
</dbReference>
<evidence type="ECO:0000313" key="12">
    <source>
        <dbReference type="Proteomes" id="UP000295097"/>
    </source>
</evidence>
<dbReference type="PANTHER" id="PTHR43804:SF7">
    <property type="entry name" value="LD18447P"/>
    <property type="match status" value="1"/>
</dbReference>
<dbReference type="PROSITE" id="PS00745">
    <property type="entry name" value="RF_PROK_I"/>
    <property type="match status" value="1"/>
</dbReference>